<evidence type="ECO:0000313" key="2">
    <source>
        <dbReference type="EMBL" id="EGC30301.1"/>
    </source>
</evidence>
<dbReference type="KEGG" id="dpp:DICPUDRAFT_157984"/>
<keyword evidence="3" id="KW-1185">Reference proteome</keyword>
<dbReference type="VEuPathDB" id="AmoebaDB:DICPUDRAFT_157984"/>
<protein>
    <submittedName>
        <fullName evidence="2">Uncharacterized protein</fullName>
    </submittedName>
</protein>
<dbReference type="Proteomes" id="UP000001064">
    <property type="component" value="Unassembled WGS sequence"/>
</dbReference>
<accession>F1A0I5</accession>
<feature type="compositionally biased region" description="Polar residues" evidence="1">
    <location>
        <begin position="1"/>
        <end position="16"/>
    </location>
</feature>
<dbReference type="GeneID" id="10510798"/>
<dbReference type="AlphaFoldDB" id="F1A0I5"/>
<gene>
    <name evidence="2" type="ORF">DICPUDRAFT_157984</name>
</gene>
<evidence type="ECO:0000313" key="3">
    <source>
        <dbReference type="Proteomes" id="UP000001064"/>
    </source>
</evidence>
<sequence>MAEPQASPNSQSTPYPSNFAPAYRYKLNPPPLPKPAPKLKPIPISPTIPNSPYPFTFFP</sequence>
<dbReference type="InParanoid" id="F1A0I5"/>
<dbReference type="EMBL" id="GL871340">
    <property type="protein sequence ID" value="EGC30301.1"/>
    <property type="molecule type" value="Genomic_DNA"/>
</dbReference>
<dbReference type="RefSeq" id="XP_003293180.1">
    <property type="nucleotide sequence ID" value="XM_003293132.1"/>
</dbReference>
<reference evidence="3" key="1">
    <citation type="journal article" date="2011" name="Genome Biol.">
        <title>Comparative genomics of the social amoebae Dictyostelium discoideum and Dictyostelium purpureum.</title>
        <authorList>
            <consortium name="US DOE Joint Genome Institute (JGI-PGF)"/>
            <person name="Sucgang R."/>
            <person name="Kuo A."/>
            <person name="Tian X."/>
            <person name="Salerno W."/>
            <person name="Parikh A."/>
            <person name="Feasley C.L."/>
            <person name="Dalin E."/>
            <person name="Tu H."/>
            <person name="Huang E."/>
            <person name="Barry K."/>
            <person name="Lindquist E."/>
            <person name="Shapiro H."/>
            <person name="Bruce D."/>
            <person name="Schmutz J."/>
            <person name="Salamov A."/>
            <person name="Fey P."/>
            <person name="Gaudet P."/>
            <person name="Anjard C."/>
            <person name="Babu M.M."/>
            <person name="Basu S."/>
            <person name="Bushmanova Y."/>
            <person name="van der Wel H."/>
            <person name="Katoh-Kurasawa M."/>
            <person name="Dinh C."/>
            <person name="Coutinho P.M."/>
            <person name="Saito T."/>
            <person name="Elias M."/>
            <person name="Schaap P."/>
            <person name="Kay R.R."/>
            <person name="Henrissat B."/>
            <person name="Eichinger L."/>
            <person name="Rivero F."/>
            <person name="Putnam N.H."/>
            <person name="West C.M."/>
            <person name="Loomis W.F."/>
            <person name="Chisholm R.L."/>
            <person name="Shaulsky G."/>
            <person name="Strassmann J.E."/>
            <person name="Queller D.C."/>
            <person name="Kuspa A."/>
            <person name="Grigoriev I.V."/>
        </authorList>
    </citation>
    <scope>NUCLEOTIDE SEQUENCE [LARGE SCALE GENOMIC DNA]</scope>
    <source>
        <strain evidence="3">QSDP1</strain>
    </source>
</reference>
<evidence type="ECO:0000256" key="1">
    <source>
        <dbReference type="SAM" id="MobiDB-lite"/>
    </source>
</evidence>
<proteinExistence type="predicted"/>
<name>F1A0I5_DICPU</name>
<feature type="region of interest" description="Disordered" evidence="1">
    <location>
        <begin position="1"/>
        <end position="22"/>
    </location>
</feature>
<organism evidence="2 3">
    <name type="scientific">Dictyostelium purpureum</name>
    <name type="common">Slime mold</name>
    <dbReference type="NCBI Taxonomy" id="5786"/>
    <lineage>
        <taxon>Eukaryota</taxon>
        <taxon>Amoebozoa</taxon>
        <taxon>Evosea</taxon>
        <taxon>Eumycetozoa</taxon>
        <taxon>Dictyostelia</taxon>
        <taxon>Dictyosteliales</taxon>
        <taxon>Dictyosteliaceae</taxon>
        <taxon>Dictyostelium</taxon>
    </lineage>
</organism>